<evidence type="ECO:0000313" key="5">
    <source>
        <dbReference type="Proteomes" id="UP000265020"/>
    </source>
</evidence>
<evidence type="ECO:0000256" key="1">
    <source>
        <dbReference type="ARBA" id="ARBA00022574"/>
    </source>
</evidence>
<dbReference type="InterPro" id="IPR036322">
    <property type="entry name" value="WD40_repeat_dom_sf"/>
</dbReference>
<dbReference type="CDD" id="cd00200">
    <property type="entry name" value="WD40"/>
    <property type="match status" value="1"/>
</dbReference>
<dbReference type="Gene3D" id="2.130.10.10">
    <property type="entry name" value="YVTN repeat-like/Quinoprotein amine dehydrogenase"/>
    <property type="match status" value="2"/>
</dbReference>
<feature type="repeat" description="WD" evidence="3">
    <location>
        <begin position="55"/>
        <end position="96"/>
    </location>
</feature>
<dbReference type="GeneTree" id="ENSGT00940000176375"/>
<accession>A0A3Q2GCQ7</accession>
<feature type="repeat" description="WD" evidence="3">
    <location>
        <begin position="13"/>
        <end position="54"/>
    </location>
</feature>
<organism evidence="4 5">
    <name type="scientific">Cyprinodon variegatus</name>
    <name type="common">Sheepshead minnow</name>
    <dbReference type="NCBI Taxonomy" id="28743"/>
    <lineage>
        <taxon>Eukaryota</taxon>
        <taxon>Metazoa</taxon>
        <taxon>Chordata</taxon>
        <taxon>Craniata</taxon>
        <taxon>Vertebrata</taxon>
        <taxon>Euteleostomi</taxon>
        <taxon>Actinopterygii</taxon>
        <taxon>Neopterygii</taxon>
        <taxon>Teleostei</taxon>
        <taxon>Neoteleostei</taxon>
        <taxon>Acanthomorphata</taxon>
        <taxon>Ovalentaria</taxon>
        <taxon>Atherinomorphae</taxon>
        <taxon>Cyprinodontiformes</taxon>
        <taxon>Cyprinodontidae</taxon>
        <taxon>Cyprinodon</taxon>
    </lineage>
</organism>
<dbReference type="PROSITE" id="PS50082">
    <property type="entry name" value="WD_REPEATS_2"/>
    <property type="match status" value="3"/>
</dbReference>
<dbReference type="Ensembl" id="ENSCVAT00000008099.1">
    <property type="protein sequence ID" value="ENSCVAP00000022925.1"/>
    <property type="gene ID" value="ENSCVAG00000005895.1"/>
</dbReference>
<reference evidence="4" key="2">
    <citation type="submission" date="2025-09" db="UniProtKB">
        <authorList>
            <consortium name="Ensembl"/>
        </authorList>
    </citation>
    <scope>IDENTIFICATION</scope>
</reference>
<protein>
    <submittedName>
        <fullName evidence="4">Uncharacterized protein</fullName>
    </submittedName>
</protein>
<evidence type="ECO:0000313" key="4">
    <source>
        <dbReference type="Ensembl" id="ENSCVAP00000022925.1"/>
    </source>
</evidence>
<dbReference type="InterPro" id="IPR015943">
    <property type="entry name" value="WD40/YVTN_repeat-like_dom_sf"/>
</dbReference>
<dbReference type="PRINTS" id="PR00320">
    <property type="entry name" value="GPROTEINBRPT"/>
</dbReference>
<dbReference type="AlphaFoldDB" id="A0A3Q2GCQ7"/>
<keyword evidence="2" id="KW-0677">Repeat</keyword>
<evidence type="ECO:0000256" key="2">
    <source>
        <dbReference type="ARBA" id="ARBA00022737"/>
    </source>
</evidence>
<dbReference type="OMA" id="CADDTIN"/>
<dbReference type="SUPFAM" id="SSF50978">
    <property type="entry name" value="WD40 repeat-like"/>
    <property type="match status" value="1"/>
</dbReference>
<dbReference type="Pfam" id="PF00400">
    <property type="entry name" value="WD40"/>
    <property type="match status" value="3"/>
</dbReference>
<evidence type="ECO:0000256" key="3">
    <source>
        <dbReference type="PROSITE-ProRule" id="PRU00221"/>
    </source>
</evidence>
<sequence length="195" mass="22251">VWDYEAGDFERTLKGHTDSVQDISFDQTGKLLASCSADMSIKLWDFQGFECIRTMHGHREWVRMVRPNQDGSLIASCSNDQTVRVWVVSSKECKAELREHEHVVECIAWGPDSPGPFLLSGSRDKTIKMWDVSIGICLMTLVSGAKDTLRCFFSVLIWDYKNKRCMKTLSAHEHFVTSLGEEDFIYQSALDECNK</sequence>
<dbReference type="InterPro" id="IPR020472">
    <property type="entry name" value="WD40_PAC1"/>
</dbReference>
<dbReference type="SMART" id="SM00320">
    <property type="entry name" value="WD40"/>
    <property type="match status" value="3"/>
</dbReference>
<dbReference type="PANTHER" id="PTHR19848">
    <property type="entry name" value="WD40 REPEAT PROTEIN"/>
    <property type="match status" value="1"/>
</dbReference>
<reference evidence="4" key="1">
    <citation type="submission" date="2025-08" db="UniProtKB">
        <authorList>
            <consortium name="Ensembl"/>
        </authorList>
    </citation>
    <scope>IDENTIFICATION</scope>
</reference>
<keyword evidence="1 3" id="KW-0853">WD repeat</keyword>
<dbReference type="STRING" id="28743.ENSCVAP00000022925"/>
<dbReference type="PROSITE" id="PS00678">
    <property type="entry name" value="WD_REPEATS_1"/>
    <property type="match status" value="2"/>
</dbReference>
<proteinExistence type="predicted"/>
<name>A0A3Q2GCQ7_CYPVA</name>
<dbReference type="Proteomes" id="UP000265020">
    <property type="component" value="Unassembled WGS sequence"/>
</dbReference>
<keyword evidence="5" id="KW-1185">Reference proteome</keyword>
<feature type="repeat" description="WD" evidence="3">
    <location>
        <begin position="97"/>
        <end position="140"/>
    </location>
</feature>
<dbReference type="InterPro" id="IPR001680">
    <property type="entry name" value="WD40_rpt"/>
</dbReference>
<dbReference type="PROSITE" id="PS50294">
    <property type="entry name" value="WD_REPEATS_REGION"/>
    <property type="match status" value="3"/>
</dbReference>
<dbReference type="InterPro" id="IPR019775">
    <property type="entry name" value="WD40_repeat_CS"/>
</dbReference>
<dbReference type="PANTHER" id="PTHR19848:SF8">
    <property type="entry name" value="F-BOX AND WD REPEAT DOMAIN CONTAINING 7"/>
    <property type="match status" value="1"/>
</dbReference>